<dbReference type="CTD" id="36277"/>
<reference evidence="7" key="1">
    <citation type="submission" date="2025-08" db="UniProtKB">
        <authorList>
            <consortium name="RefSeq"/>
        </authorList>
    </citation>
    <scope>IDENTIFICATION</scope>
    <source>
        <strain evidence="7">11010-0011.00</strain>
        <tissue evidence="7">Whole body</tissue>
    </source>
</reference>
<dbReference type="Pfam" id="PF11566">
    <property type="entry name" value="PI31_Prot_N"/>
    <property type="match status" value="1"/>
</dbReference>
<dbReference type="RefSeq" id="XP_030384380.1">
    <property type="nucleotide sequence ID" value="XM_030528520.1"/>
</dbReference>
<evidence type="ECO:0000313" key="7">
    <source>
        <dbReference type="RefSeq" id="XP_030384380.1"/>
    </source>
</evidence>
<dbReference type="PANTHER" id="PTHR13266:SF1">
    <property type="entry name" value="PROTEASOME INHIBITOR PI31 SUBUNIT"/>
    <property type="match status" value="1"/>
</dbReference>
<feature type="region of interest" description="Disordered" evidence="4">
    <location>
        <begin position="264"/>
        <end position="287"/>
    </location>
</feature>
<keyword evidence="3" id="KW-0647">Proteasome</keyword>
<accession>A0A6J2U8S6</accession>
<evidence type="ECO:0000256" key="1">
    <source>
        <dbReference type="ARBA" id="ARBA00006405"/>
    </source>
</evidence>
<dbReference type="GO" id="GO:0043161">
    <property type="term" value="P:proteasome-mediated ubiquitin-dependent protein catabolic process"/>
    <property type="evidence" value="ECO:0007669"/>
    <property type="project" value="InterPro"/>
</dbReference>
<sequence length="287" mass="31862">MNTNPSTSTSVSSNDATFFYGWDLLFKVIASDINKKSDVLIALLHFLLTRHYNLACVGIGDDRTLAVDETGSELLPECWNDDDTKYSLRYINQKRNMYLLLGHITEESILINLLDVNNTKHVSNIYLEPESLVAAMKGNINKLIPTVSDVINRYREELLDPVIKIMNTEDVAATTTQTVHPTMPDPLLVGVPKRPGRFMPSGFDPQPFGFPEVGRGDLDPLGRGGGGNLFTFPGQGGIPHPLANPSAGRIPRPRFDPYDPFAELNRFGGPNPDHLQPPNWGNPDYYN</sequence>
<organism evidence="6 7">
    <name type="scientific">Drosophila lebanonensis</name>
    <name type="common">Fruit fly</name>
    <name type="synonym">Scaptodrosophila lebanonensis</name>
    <dbReference type="NCBI Taxonomy" id="7225"/>
    <lineage>
        <taxon>Eukaryota</taxon>
        <taxon>Metazoa</taxon>
        <taxon>Ecdysozoa</taxon>
        <taxon>Arthropoda</taxon>
        <taxon>Hexapoda</taxon>
        <taxon>Insecta</taxon>
        <taxon>Pterygota</taxon>
        <taxon>Neoptera</taxon>
        <taxon>Endopterygota</taxon>
        <taxon>Diptera</taxon>
        <taxon>Brachycera</taxon>
        <taxon>Muscomorpha</taxon>
        <taxon>Ephydroidea</taxon>
        <taxon>Drosophilidae</taxon>
        <taxon>Scaptodrosophila</taxon>
    </lineage>
</organism>
<dbReference type="InterPro" id="IPR021625">
    <property type="entry name" value="PI31_Prot_N"/>
</dbReference>
<keyword evidence="6" id="KW-1185">Reference proteome</keyword>
<evidence type="ECO:0000313" key="6">
    <source>
        <dbReference type="Proteomes" id="UP000504634"/>
    </source>
</evidence>
<evidence type="ECO:0000256" key="4">
    <source>
        <dbReference type="SAM" id="MobiDB-lite"/>
    </source>
</evidence>
<evidence type="ECO:0000259" key="5">
    <source>
        <dbReference type="Pfam" id="PF11566"/>
    </source>
</evidence>
<dbReference type="GO" id="GO:0000502">
    <property type="term" value="C:proteasome complex"/>
    <property type="evidence" value="ECO:0007669"/>
    <property type="project" value="UniProtKB-KW"/>
</dbReference>
<dbReference type="Gene3D" id="3.40.1000.30">
    <property type="match status" value="1"/>
</dbReference>
<dbReference type="GeneID" id="115631694"/>
<dbReference type="OrthoDB" id="68090at2759"/>
<proteinExistence type="inferred from homology"/>
<dbReference type="AlphaFoldDB" id="A0A6J2U8S6"/>
<dbReference type="Proteomes" id="UP000504634">
    <property type="component" value="Unplaced"/>
</dbReference>
<dbReference type="PANTHER" id="PTHR13266">
    <property type="entry name" value="PROTEASOME INHIBITOR"/>
    <property type="match status" value="1"/>
</dbReference>
<feature type="domain" description="PI31 proteasome regulator N-terminal" evidence="5">
    <location>
        <begin position="30"/>
        <end position="166"/>
    </location>
</feature>
<protein>
    <recommendedName>
        <fullName evidence="2">Proteasome inhibitor PI31 subunit</fullName>
    </recommendedName>
</protein>
<dbReference type="InterPro" id="IPR045128">
    <property type="entry name" value="PI31-like"/>
</dbReference>
<dbReference type="GO" id="GO:0070628">
    <property type="term" value="F:proteasome binding"/>
    <property type="evidence" value="ECO:0007669"/>
    <property type="project" value="InterPro"/>
</dbReference>
<evidence type="ECO:0000256" key="2">
    <source>
        <dbReference type="ARBA" id="ARBA00015575"/>
    </source>
</evidence>
<dbReference type="GO" id="GO:0004866">
    <property type="term" value="F:endopeptidase inhibitor activity"/>
    <property type="evidence" value="ECO:0007669"/>
    <property type="project" value="InterPro"/>
</dbReference>
<name>A0A6J2U8S6_DROLE</name>
<comment type="similarity">
    <text evidence="1">Belongs to the proteasome inhibitor PI31 family.</text>
</comment>
<evidence type="ECO:0000256" key="3">
    <source>
        <dbReference type="ARBA" id="ARBA00022942"/>
    </source>
</evidence>
<gene>
    <name evidence="7" type="primary">LOC115631694</name>
</gene>